<comment type="caution">
    <text evidence="2">The sequence shown here is derived from an EMBL/GenBank/DDBJ whole genome shotgun (WGS) entry which is preliminary data.</text>
</comment>
<accession>A0A7Z0DA05</accession>
<reference evidence="2 3" key="1">
    <citation type="submission" date="2020-07" db="EMBL/GenBank/DDBJ databases">
        <title>Sequencing the genomes of 1000 actinobacteria strains.</title>
        <authorList>
            <person name="Klenk H.-P."/>
        </authorList>
    </citation>
    <scope>NUCLEOTIDE SEQUENCE [LARGE SCALE GENOMIC DNA]</scope>
    <source>
        <strain evidence="2 3">DSM 103164</strain>
    </source>
</reference>
<dbReference type="EMBL" id="JACBZS010000001">
    <property type="protein sequence ID" value="NYI71687.1"/>
    <property type="molecule type" value="Genomic_DNA"/>
</dbReference>
<name>A0A7Z0DA05_9ACTN</name>
<evidence type="ECO:0000313" key="2">
    <source>
        <dbReference type="EMBL" id="NYI71687.1"/>
    </source>
</evidence>
<organism evidence="2 3">
    <name type="scientific">Naumannella cuiyingiana</name>
    <dbReference type="NCBI Taxonomy" id="1347891"/>
    <lineage>
        <taxon>Bacteria</taxon>
        <taxon>Bacillati</taxon>
        <taxon>Actinomycetota</taxon>
        <taxon>Actinomycetes</taxon>
        <taxon>Propionibacteriales</taxon>
        <taxon>Propionibacteriaceae</taxon>
        <taxon>Naumannella</taxon>
    </lineage>
</organism>
<feature type="region of interest" description="Disordered" evidence="1">
    <location>
        <begin position="29"/>
        <end position="53"/>
    </location>
</feature>
<evidence type="ECO:0000256" key="1">
    <source>
        <dbReference type="SAM" id="MobiDB-lite"/>
    </source>
</evidence>
<dbReference type="AlphaFoldDB" id="A0A7Z0DA05"/>
<keyword evidence="3" id="KW-1185">Reference proteome</keyword>
<evidence type="ECO:0000313" key="3">
    <source>
        <dbReference type="Proteomes" id="UP000527616"/>
    </source>
</evidence>
<sequence>MPDELLARVGYARWAAALRAAVDELALDPSPTRRPGVLGPDERRLLADRPPHW</sequence>
<gene>
    <name evidence="2" type="ORF">GGQ54_002247</name>
</gene>
<dbReference type="RefSeq" id="WP_179445481.1">
    <property type="nucleotide sequence ID" value="NZ_JACBZS010000001.1"/>
</dbReference>
<feature type="compositionally biased region" description="Basic and acidic residues" evidence="1">
    <location>
        <begin position="40"/>
        <end position="53"/>
    </location>
</feature>
<protein>
    <submittedName>
        <fullName evidence="2">Uncharacterized protein</fullName>
    </submittedName>
</protein>
<dbReference type="Proteomes" id="UP000527616">
    <property type="component" value="Unassembled WGS sequence"/>
</dbReference>
<proteinExistence type="predicted"/>